<evidence type="ECO:0000256" key="9">
    <source>
        <dbReference type="ARBA" id="ARBA00023137"/>
    </source>
</evidence>
<feature type="region of interest" description="Disordered" evidence="18">
    <location>
        <begin position="163"/>
        <end position="200"/>
    </location>
</feature>
<dbReference type="InterPro" id="IPR007110">
    <property type="entry name" value="Ig-like_dom"/>
</dbReference>
<evidence type="ECO:0008006" key="24">
    <source>
        <dbReference type="Google" id="ProtNLM"/>
    </source>
</evidence>
<dbReference type="PROSITE" id="PS00109">
    <property type="entry name" value="PROTEIN_KINASE_TYR"/>
    <property type="match status" value="1"/>
</dbReference>
<dbReference type="InterPro" id="IPR013162">
    <property type="entry name" value="CD80_C2-set"/>
</dbReference>
<dbReference type="SUPFAM" id="SSF56112">
    <property type="entry name" value="Protein kinase-like (PK-like)"/>
    <property type="match status" value="1"/>
</dbReference>
<evidence type="ECO:0000256" key="1">
    <source>
        <dbReference type="ARBA" id="ARBA00004167"/>
    </source>
</evidence>
<dbReference type="InterPro" id="IPR036179">
    <property type="entry name" value="Ig-like_dom_sf"/>
</dbReference>
<reference evidence="22" key="1">
    <citation type="submission" date="2022-11" db="UniProtKB">
        <authorList>
            <consortium name="EnsemblMetazoa"/>
        </authorList>
    </citation>
    <scope>IDENTIFICATION</scope>
</reference>
<comment type="subcellular location">
    <subcellularLocation>
        <location evidence="1">Membrane</location>
        <topology evidence="1">Single-pass membrane protein</topology>
    </subcellularLocation>
</comment>
<feature type="binding site" evidence="15 17">
    <location>
        <position position="257"/>
    </location>
    <ligand>
        <name>ATP</name>
        <dbReference type="ChEBI" id="CHEBI:30616"/>
    </ligand>
</feature>
<keyword evidence="8 19" id="KW-0472">Membrane</keyword>
<feature type="compositionally biased region" description="Basic and acidic residues" evidence="18">
    <location>
        <begin position="163"/>
        <end position="173"/>
    </location>
</feature>
<feature type="binding site" evidence="15">
    <location>
        <position position="366"/>
    </location>
    <ligand>
        <name>ATP</name>
        <dbReference type="ChEBI" id="CHEBI:30616"/>
    </ligand>
</feature>
<dbReference type="GO" id="GO:0005886">
    <property type="term" value="C:plasma membrane"/>
    <property type="evidence" value="ECO:0007669"/>
    <property type="project" value="TreeGrafter"/>
</dbReference>
<evidence type="ECO:0000256" key="6">
    <source>
        <dbReference type="ARBA" id="ARBA00022840"/>
    </source>
</evidence>
<evidence type="ECO:0000256" key="17">
    <source>
        <dbReference type="PROSITE-ProRule" id="PRU10141"/>
    </source>
</evidence>
<dbReference type="GeneID" id="119733313"/>
<dbReference type="PROSITE" id="PS50835">
    <property type="entry name" value="IG_LIKE"/>
    <property type="match status" value="1"/>
</dbReference>
<dbReference type="Gene3D" id="1.10.510.10">
    <property type="entry name" value="Transferase(Phosphotransferase) domain 1"/>
    <property type="match status" value="1"/>
</dbReference>
<feature type="binding site" evidence="16">
    <location>
        <position position="367"/>
    </location>
    <ligand>
        <name>Mg(2+)</name>
        <dbReference type="ChEBI" id="CHEBI:18420"/>
    </ligand>
</feature>
<keyword evidence="4 15" id="KW-0547">Nucleotide-binding</keyword>
<dbReference type="InterPro" id="IPR011009">
    <property type="entry name" value="Kinase-like_dom_sf"/>
</dbReference>
<evidence type="ECO:0000256" key="7">
    <source>
        <dbReference type="ARBA" id="ARBA00022989"/>
    </source>
</evidence>
<evidence type="ECO:0000256" key="3">
    <source>
        <dbReference type="ARBA" id="ARBA00022692"/>
    </source>
</evidence>
<evidence type="ECO:0000256" key="8">
    <source>
        <dbReference type="ARBA" id="ARBA00023136"/>
    </source>
</evidence>
<keyword evidence="7 19" id="KW-1133">Transmembrane helix</keyword>
<feature type="domain" description="Protein kinase" evidence="20">
    <location>
        <begin position="223"/>
        <end position="497"/>
    </location>
</feature>
<dbReference type="PANTHER" id="PTHR24416:SF621">
    <property type="entry name" value="TYROSINE KINASE RECEPTOR CAD96CA"/>
    <property type="match status" value="1"/>
</dbReference>
<dbReference type="GO" id="GO:0043235">
    <property type="term" value="C:receptor complex"/>
    <property type="evidence" value="ECO:0007669"/>
    <property type="project" value="TreeGrafter"/>
</dbReference>
<dbReference type="OMA" id="ECYVERE"/>
<feature type="active site" description="Proton acceptor" evidence="14">
    <location>
        <position position="362"/>
    </location>
</feature>
<dbReference type="GO" id="GO:0007169">
    <property type="term" value="P:cell surface receptor protein tyrosine kinase signaling pathway"/>
    <property type="evidence" value="ECO:0007669"/>
    <property type="project" value="TreeGrafter"/>
</dbReference>
<evidence type="ECO:0000256" key="14">
    <source>
        <dbReference type="PIRSR" id="PIRSR000615-1"/>
    </source>
</evidence>
<proteinExistence type="predicted"/>
<dbReference type="SUPFAM" id="SSF48726">
    <property type="entry name" value="Immunoglobulin"/>
    <property type="match status" value="1"/>
</dbReference>
<feature type="domain" description="Ig-like" evidence="21">
    <location>
        <begin position="8"/>
        <end position="112"/>
    </location>
</feature>
<accession>A0A914AGK1</accession>
<dbReference type="InterPro" id="IPR017441">
    <property type="entry name" value="Protein_kinase_ATP_BS"/>
</dbReference>
<comment type="catalytic activity">
    <reaction evidence="13">
        <text>L-tyrosyl-[protein] + ATP = O-phospho-L-tyrosyl-[protein] + ADP + H(+)</text>
        <dbReference type="Rhea" id="RHEA:10596"/>
        <dbReference type="Rhea" id="RHEA-COMP:10136"/>
        <dbReference type="Rhea" id="RHEA-COMP:20101"/>
        <dbReference type="ChEBI" id="CHEBI:15378"/>
        <dbReference type="ChEBI" id="CHEBI:30616"/>
        <dbReference type="ChEBI" id="CHEBI:46858"/>
        <dbReference type="ChEBI" id="CHEBI:61978"/>
        <dbReference type="ChEBI" id="CHEBI:456216"/>
        <dbReference type="EC" id="2.7.10.1"/>
    </reaction>
</comment>
<keyword evidence="11" id="KW-0675">Receptor</keyword>
<dbReference type="PROSITE" id="PS50011">
    <property type="entry name" value="PROTEIN_KINASE_DOM"/>
    <property type="match status" value="1"/>
</dbReference>
<dbReference type="PROSITE" id="PS00107">
    <property type="entry name" value="PROTEIN_KINASE_ATP"/>
    <property type="match status" value="1"/>
</dbReference>
<keyword evidence="16" id="KW-0460">Magnesium</keyword>
<evidence type="ECO:0000256" key="5">
    <source>
        <dbReference type="ARBA" id="ARBA00022777"/>
    </source>
</evidence>
<dbReference type="GO" id="GO:0046872">
    <property type="term" value="F:metal ion binding"/>
    <property type="evidence" value="ECO:0007669"/>
    <property type="project" value="UniProtKB-KW"/>
</dbReference>
<evidence type="ECO:0000256" key="15">
    <source>
        <dbReference type="PIRSR" id="PIRSR000615-2"/>
    </source>
</evidence>
<keyword evidence="23" id="KW-1185">Reference proteome</keyword>
<dbReference type="InterPro" id="IPR050122">
    <property type="entry name" value="RTK"/>
</dbReference>
<dbReference type="Gene3D" id="3.30.200.20">
    <property type="entry name" value="Phosphorylase Kinase, domain 1"/>
    <property type="match status" value="1"/>
</dbReference>
<evidence type="ECO:0000256" key="13">
    <source>
        <dbReference type="ARBA" id="ARBA00051243"/>
    </source>
</evidence>
<dbReference type="InterPro" id="IPR000719">
    <property type="entry name" value="Prot_kinase_dom"/>
</dbReference>
<dbReference type="PRINTS" id="PR00109">
    <property type="entry name" value="TYRKINASE"/>
</dbReference>
<keyword evidence="9" id="KW-0829">Tyrosine-protein kinase</keyword>
<dbReference type="EnsemblMetazoa" id="XM_038206909.1">
    <property type="protein sequence ID" value="XP_038062837.1"/>
    <property type="gene ID" value="LOC119733313"/>
</dbReference>
<dbReference type="PIRSF" id="PIRSF000615">
    <property type="entry name" value="TyrPK_CSF1-R"/>
    <property type="match status" value="1"/>
</dbReference>
<evidence type="ECO:0000256" key="18">
    <source>
        <dbReference type="SAM" id="MobiDB-lite"/>
    </source>
</evidence>
<dbReference type="PANTHER" id="PTHR24416">
    <property type="entry name" value="TYROSINE-PROTEIN KINASE RECEPTOR"/>
    <property type="match status" value="1"/>
</dbReference>
<feature type="binding site" evidence="15">
    <location>
        <begin position="230"/>
        <end position="237"/>
    </location>
    <ligand>
        <name>ATP</name>
        <dbReference type="ChEBI" id="CHEBI:30616"/>
    </ligand>
</feature>
<organism evidence="22 23">
    <name type="scientific">Patiria miniata</name>
    <name type="common">Bat star</name>
    <name type="synonym">Asterina miniata</name>
    <dbReference type="NCBI Taxonomy" id="46514"/>
    <lineage>
        <taxon>Eukaryota</taxon>
        <taxon>Metazoa</taxon>
        <taxon>Echinodermata</taxon>
        <taxon>Eleutherozoa</taxon>
        <taxon>Asterozoa</taxon>
        <taxon>Asteroidea</taxon>
        <taxon>Valvatacea</taxon>
        <taxon>Valvatida</taxon>
        <taxon>Asterinidae</taxon>
        <taxon>Patiria</taxon>
    </lineage>
</organism>
<dbReference type="InterPro" id="IPR008266">
    <property type="entry name" value="Tyr_kinase_AS"/>
</dbReference>
<evidence type="ECO:0000256" key="4">
    <source>
        <dbReference type="ARBA" id="ARBA00022741"/>
    </source>
</evidence>
<dbReference type="Pfam" id="PF08205">
    <property type="entry name" value="C2-set_2"/>
    <property type="match status" value="1"/>
</dbReference>
<feature type="transmembrane region" description="Helical" evidence="19">
    <location>
        <begin position="125"/>
        <end position="147"/>
    </location>
</feature>
<dbReference type="OrthoDB" id="4062651at2759"/>
<dbReference type="GO" id="GO:0005524">
    <property type="term" value="F:ATP binding"/>
    <property type="evidence" value="ECO:0007669"/>
    <property type="project" value="UniProtKB-UniRule"/>
</dbReference>
<keyword evidence="3 19" id="KW-0812">Transmembrane</keyword>
<evidence type="ECO:0000256" key="19">
    <source>
        <dbReference type="SAM" id="Phobius"/>
    </source>
</evidence>
<keyword evidence="16" id="KW-0479">Metal-binding</keyword>
<evidence type="ECO:0000256" key="11">
    <source>
        <dbReference type="ARBA" id="ARBA00023170"/>
    </source>
</evidence>
<dbReference type="Gene3D" id="2.60.40.10">
    <property type="entry name" value="Immunoglobulins"/>
    <property type="match status" value="1"/>
</dbReference>
<evidence type="ECO:0000256" key="12">
    <source>
        <dbReference type="ARBA" id="ARBA00023180"/>
    </source>
</evidence>
<dbReference type="FunFam" id="1.10.510.10:FF:000554">
    <property type="entry name" value="Predicted protein"/>
    <property type="match status" value="1"/>
</dbReference>
<keyword evidence="10" id="KW-1015">Disulfide bond</keyword>
<evidence type="ECO:0000313" key="23">
    <source>
        <dbReference type="Proteomes" id="UP000887568"/>
    </source>
</evidence>
<dbReference type="RefSeq" id="XP_038062837.1">
    <property type="nucleotide sequence ID" value="XM_038206909.1"/>
</dbReference>
<keyword evidence="5" id="KW-0418">Kinase</keyword>
<keyword evidence="6 15" id="KW-0067">ATP-binding</keyword>
<evidence type="ECO:0000259" key="21">
    <source>
        <dbReference type="PROSITE" id="PS50835"/>
    </source>
</evidence>
<dbReference type="Proteomes" id="UP000887568">
    <property type="component" value="Unplaced"/>
</dbReference>
<dbReference type="AlphaFoldDB" id="A0A914AGK1"/>
<dbReference type="GO" id="GO:0004714">
    <property type="term" value="F:transmembrane receptor protein tyrosine kinase activity"/>
    <property type="evidence" value="ECO:0007669"/>
    <property type="project" value="UniProtKB-EC"/>
</dbReference>
<evidence type="ECO:0000256" key="16">
    <source>
        <dbReference type="PIRSR" id="PIRSR000615-3"/>
    </source>
</evidence>
<dbReference type="CDD" id="cd00192">
    <property type="entry name" value="PTKc"/>
    <property type="match status" value="1"/>
</dbReference>
<protein>
    <recommendedName>
        <fullName evidence="24">Receptor protein-tyrosine kinase</fullName>
    </recommendedName>
</protein>
<evidence type="ECO:0000256" key="2">
    <source>
        <dbReference type="ARBA" id="ARBA00022679"/>
    </source>
</evidence>
<evidence type="ECO:0000256" key="10">
    <source>
        <dbReference type="ARBA" id="ARBA00023157"/>
    </source>
</evidence>
<dbReference type="InterPro" id="IPR001245">
    <property type="entry name" value="Ser-Thr/Tyr_kinase_cat_dom"/>
</dbReference>
<dbReference type="Pfam" id="PF07714">
    <property type="entry name" value="PK_Tyr_Ser-Thr"/>
    <property type="match status" value="1"/>
</dbReference>
<dbReference type="InterPro" id="IPR013783">
    <property type="entry name" value="Ig-like_fold"/>
</dbReference>
<feature type="binding site" evidence="16">
    <location>
        <position position="380"/>
    </location>
    <ligand>
        <name>Mg(2+)</name>
        <dbReference type="ChEBI" id="CHEBI:18420"/>
    </ligand>
</feature>
<keyword evidence="2" id="KW-0808">Transferase</keyword>
<name>A0A914AGK1_PATMI</name>
<evidence type="ECO:0000313" key="22">
    <source>
        <dbReference type="EnsemblMetazoa" id="XP_038062837.1"/>
    </source>
</evidence>
<keyword evidence="12" id="KW-0325">Glycoprotein</keyword>
<evidence type="ECO:0000259" key="20">
    <source>
        <dbReference type="PROSITE" id="PS50011"/>
    </source>
</evidence>
<sequence length="528" mass="59173">MYITSTVPVDAKKITIGRRGKVYQSGGVMPVQEDKRESVTCWATGTRPAADISWILAEDPYSSDGVETEISEGLYDTEGMFEFQVENYMDYKKLVCVAKTRDMEQEVTVAVSLVVERANSSSAGVIAGVTLGALGLVVLVLVAIIVVKKKRMKRRLSKEDVQVSTIHHQDRNRVPTPPMLRRTASDSCGPPVSKRPCVYPDTSDGNSRYVTLPASQPFPRSKLTLLNVIGQGNFGLVYLASASDIIQSGSQTYVALKTLKENTEKDVKKNLLREVDLMKRMPPHSNVVRYLGSCLEKEPLYVIVEYLSNGNLQEYLRLNRTKEYTYIDACSESLSCADLIKFARDIAKGMAFLSSNKCIHCDLAARNVLVAGDKVCKISDFGLACDAGNVKALQKQTDNARPLRWMALESLDKEMFSTKSDVWSFGIVLWEIVTFGARPFPNMVVGDVIAKLREGYRMPKPRHCDEKLYDMMRSCWDADPDRRPRFSELLNSLESFLETEADYIIVGLYEEALYLTPNGDDTKHHEKM</sequence>